<dbReference type="EMBL" id="QQZY01000008">
    <property type="protein sequence ID" value="RDI73525.1"/>
    <property type="molecule type" value="Genomic_DNA"/>
</dbReference>
<accession>A0A7M2YU25</accession>
<keyword evidence="1" id="KW-0489">Methyltransferase</keyword>
<gene>
    <name evidence="1" type="ORF">Gocc_2666</name>
</gene>
<keyword evidence="1" id="KW-0808">Transferase</keyword>
<dbReference type="GO" id="GO:0032259">
    <property type="term" value="P:methylation"/>
    <property type="evidence" value="ECO:0007669"/>
    <property type="project" value="UniProtKB-KW"/>
</dbReference>
<dbReference type="Pfam" id="PF05869">
    <property type="entry name" value="Dam"/>
    <property type="match status" value="1"/>
</dbReference>
<dbReference type="Proteomes" id="UP000254134">
    <property type="component" value="Unassembled WGS sequence"/>
</dbReference>
<dbReference type="GO" id="GO:0009007">
    <property type="term" value="F:site-specific DNA-methyltransferase (adenine-specific) activity"/>
    <property type="evidence" value="ECO:0007669"/>
    <property type="project" value="InterPro"/>
</dbReference>
<organism evidence="1 2">
    <name type="scientific">Gaiella occulta</name>
    <dbReference type="NCBI Taxonomy" id="1002870"/>
    <lineage>
        <taxon>Bacteria</taxon>
        <taxon>Bacillati</taxon>
        <taxon>Actinomycetota</taxon>
        <taxon>Thermoleophilia</taxon>
        <taxon>Gaiellales</taxon>
        <taxon>Gaiellaceae</taxon>
        <taxon>Gaiella</taxon>
    </lineage>
</organism>
<dbReference type="InterPro" id="IPR008593">
    <property type="entry name" value="Dam_MeTrfase"/>
</dbReference>
<evidence type="ECO:0000313" key="2">
    <source>
        <dbReference type="Proteomes" id="UP000254134"/>
    </source>
</evidence>
<dbReference type="GO" id="GO:0003677">
    <property type="term" value="F:DNA binding"/>
    <property type="evidence" value="ECO:0007669"/>
    <property type="project" value="InterPro"/>
</dbReference>
<sequence>MTRLAVHFSSATDDWATPQEFFDELDAEFDFTLDVCASDSNAKCGLYFTRDDDGLSQTWDEERCWMNPPYGREIKGWMRKAYKSSLEGALVVCLVPARTDTAWWHDYAAKATEIRFVRGRLRFGSAKHSAPFPSAVVVFRPRVAEGV</sequence>
<protein>
    <submittedName>
        <fullName evidence="1">DNA N-6-adenine-methyltransferase (Dam)</fullName>
    </submittedName>
</protein>
<reference evidence="2" key="2">
    <citation type="journal article" date="2019" name="MicrobiologyOpen">
        <title>High-quality draft genome sequence of Gaiella occulta isolated from a 150 meter deep mineral water borehole and comparison with the genome sequences of other deep-branching lineages of the phylum Actinobacteria.</title>
        <authorList>
            <person name="Severino R."/>
            <person name="Froufe H.J.C."/>
            <person name="Barroso C."/>
            <person name="Albuquerque L."/>
            <person name="Lobo-da-Cunha A."/>
            <person name="da Costa M.S."/>
            <person name="Egas C."/>
        </authorList>
    </citation>
    <scope>NUCLEOTIDE SEQUENCE [LARGE SCALE GENOMIC DNA]</scope>
    <source>
        <strain evidence="2">F2-233</strain>
    </source>
</reference>
<evidence type="ECO:0000313" key="1">
    <source>
        <dbReference type="EMBL" id="RDI73525.1"/>
    </source>
</evidence>
<name>A0A7M2YU25_9ACTN</name>
<dbReference type="GO" id="GO:0009307">
    <property type="term" value="P:DNA restriction-modification system"/>
    <property type="evidence" value="ECO:0007669"/>
    <property type="project" value="InterPro"/>
</dbReference>
<dbReference type="AlphaFoldDB" id="A0A7M2YU25"/>
<proteinExistence type="predicted"/>
<comment type="caution">
    <text evidence="1">The sequence shown here is derived from an EMBL/GenBank/DDBJ whole genome shotgun (WGS) entry which is preliminary data.</text>
</comment>
<reference evidence="1 2" key="1">
    <citation type="submission" date="2018-07" db="EMBL/GenBank/DDBJ databases">
        <title>High-quality-draft genome sequence of Gaiella occulta.</title>
        <authorList>
            <person name="Severino R."/>
            <person name="Froufe H.J.C."/>
            <person name="Rainey F.A."/>
            <person name="Barroso C."/>
            <person name="Albuquerque L."/>
            <person name="Lobo-Da-Cunha A."/>
            <person name="Da Costa M.S."/>
            <person name="Egas C."/>
        </authorList>
    </citation>
    <scope>NUCLEOTIDE SEQUENCE [LARGE SCALE GENOMIC DNA]</scope>
    <source>
        <strain evidence="1 2">F2-233</strain>
    </source>
</reference>
<keyword evidence="2" id="KW-1185">Reference proteome</keyword>
<dbReference type="OrthoDB" id="189843at2"/>